<sequence>MPSDTSTTPPSQASTPTSAGRSPLLQASFGSKSKEEILDQAHDNIKILEVHLDQAKRLAAMVDRIHRHCGVEPGVENALMLVQRMTSILKLDRIVDKCLFGDRAVNMAFAKSLDDGVYKECKGLAEDLTSLNTTIMAAKVALPKELQADIDILKSQLSIHPEDPQHAEVPSLMASYDTATDDEIRDKAHGAIQALEDLFSRNKALALNSLPRLGSHIGFEKPDIVICDMLDVGGDLVLLRRYVEKLVHTKADTATAARVVTSFMAGKFDRATSRLASRIKAQISTLEKFAAPHDTLPSDVGEEQSWDLEETIKQIQAVNETVGSLSWRCATMMRALIKQGNPETEEALKDVNLGDLPHHVATLAVLVFKIQADIEKNHGALVDSLGRDFVGKVLEATYDLMKSDLLTLKQLAFRP</sequence>
<accession>A0ACD3Z0J5</accession>
<evidence type="ECO:0000313" key="2">
    <source>
        <dbReference type="Proteomes" id="UP000830768"/>
    </source>
</evidence>
<name>A0ACD3Z0J5_FUSSC</name>
<protein>
    <submittedName>
        <fullName evidence="1">Uncharacterized protein</fullName>
    </submittedName>
</protein>
<dbReference type="EMBL" id="CP090033">
    <property type="protein sequence ID" value="UPK94642.1"/>
    <property type="molecule type" value="Genomic_DNA"/>
</dbReference>
<dbReference type="Proteomes" id="UP000830768">
    <property type="component" value="Chromosome 4"/>
</dbReference>
<gene>
    <name evidence="1" type="ORF">LCI18_005577</name>
</gene>
<organism evidence="1 2">
    <name type="scientific">Fusarium solani subsp. cucurbitae</name>
    <name type="common">Neocosmosporum cucurbitae</name>
    <dbReference type="NCBI Taxonomy" id="2747967"/>
    <lineage>
        <taxon>Eukaryota</taxon>
        <taxon>Fungi</taxon>
        <taxon>Dikarya</taxon>
        <taxon>Ascomycota</taxon>
        <taxon>Pezizomycotina</taxon>
        <taxon>Sordariomycetes</taxon>
        <taxon>Hypocreomycetidae</taxon>
        <taxon>Hypocreales</taxon>
        <taxon>Nectriaceae</taxon>
        <taxon>Fusarium</taxon>
        <taxon>Fusarium solani species complex</taxon>
    </lineage>
</organism>
<keyword evidence="2" id="KW-1185">Reference proteome</keyword>
<proteinExistence type="predicted"/>
<reference evidence="1" key="1">
    <citation type="submission" date="2021-11" db="EMBL/GenBank/DDBJ databases">
        <title>Fusarium solani-melongenae Genome sequencing and assembly.</title>
        <authorList>
            <person name="Xie S."/>
            <person name="Huang L."/>
            <person name="Zhang X."/>
        </authorList>
    </citation>
    <scope>NUCLEOTIDE SEQUENCE</scope>
    <source>
        <strain evidence="1">CRI 24-3</strain>
    </source>
</reference>
<evidence type="ECO:0000313" key="1">
    <source>
        <dbReference type="EMBL" id="UPK94642.1"/>
    </source>
</evidence>